<dbReference type="InterPro" id="IPR025486">
    <property type="entry name" value="DUF4378"/>
</dbReference>
<evidence type="ECO:0000256" key="1">
    <source>
        <dbReference type="SAM" id="MobiDB-lite"/>
    </source>
</evidence>
<dbReference type="eggNOG" id="ENOG502QUNH">
    <property type="taxonomic scope" value="Eukaryota"/>
</dbReference>
<evidence type="ECO:0000259" key="2">
    <source>
        <dbReference type="Pfam" id="PF14309"/>
    </source>
</evidence>
<evidence type="ECO:0008006" key="6">
    <source>
        <dbReference type="Google" id="ProtNLM"/>
    </source>
</evidence>
<dbReference type="OMA" id="SHYDGIS"/>
<dbReference type="PANTHER" id="PTHR21726">
    <property type="entry name" value="PHOSPHATIDYLINOSITOL N-ACETYLGLUCOSAMINYLTRANSFERASE SUBUNIT P DOWN SYNDROME CRITICAL REGION PROTEIN 5 -RELATED"/>
    <property type="match status" value="1"/>
</dbReference>
<dbReference type="Proteomes" id="UP000030748">
    <property type="component" value="Unassembled WGS sequence"/>
</dbReference>
<evidence type="ECO:0000313" key="4">
    <source>
        <dbReference type="EMBL" id="EYU37261.1"/>
    </source>
</evidence>
<dbReference type="EMBL" id="KI630555">
    <property type="protein sequence ID" value="EYU37261.1"/>
    <property type="molecule type" value="Genomic_DNA"/>
</dbReference>
<reference evidence="4 5" key="1">
    <citation type="journal article" date="2013" name="Proc. Natl. Acad. Sci. U.S.A.">
        <title>Fine-scale variation in meiotic recombination in Mimulus inferred from population shotgun sequencing.</title>
        <authorList>
            <person name="Hellsten U."/>
            <person name="Wright K.M."/>
            <person name="Jenkins J."/>
            <person name="Shu S."/>
            <person name="Yuan Y."/>
            <person name="Wessler S.R."/>
            <person name="Schmutz J."/>
            <person name="Willis J.H."/>
            <person name="Rokhsar D.S."/>
        </authorList>
    </citation>
    <scope>NUCLEOTIDE SEQUENCE [LARGE SCALE GENOMIC DNA]</scope>
    <source>
        <strain evidence="5">cv. DUN x IM62</strain>
    </source>
</reference>
<feature type="compositionally biased region" description="Basic and acidic residues" evidence="1">
    <location>
        <begin position="249"/>
        <end position="274"/>
    </location>
</feature>
<dbReference type="STRING" id="4155.A0A022RAI0"/>
<feature type="compositionally biased region" description="Basic and acidic residues" evidence="1">
    <location>
        <begin position="325"/>
        <end position="337"/>
    </location>
</feature>
<dbReference type="AlphaFoldDB" id="A0A022RAI0"/>
<evidence type="ECO:0000259" key="3">
    <source>
        <dbReference type="Pfam" id="PF14383"/>
    </source>
</evidence>
<feature type="domain" description="DUF3741" evidence="3">
    <location>
        <begin position="74"/>
        <end position="100"/>
    </location>
</feature>
<dbReference type="Pfam" id="PF14383">
    <property type="entry name" value="VARLMGL"/>
    <property type="match status" value="1"/>
</dbReference>
<feature type="domain" description="DUF4378" evidence="2">
    <location>
        <begin position="724"/>
        <end position="876"/>
    </location>
</feature>
<protein>
    <recommendedName>
        <fullName evidence="6">DUF4378 domain-containing protein</fullName>
    </recommendedName>
</protein>
<keyword evidence="5" id="KW-1185">Reference proteome</keyword>
<dbReference type="Pfam" id="PF14309">
    <property type="entry name" value="DUF4378"/>
    <property type="match status" value="1"/>
</dbReference>
<feature type="compositionally biased region" description="Basic and acidic residues" evidence="1">
    <location>
        <begin position="54"/>
        <end position="67"/>
    </location>
</feature>
<sequence>MEVEKRAVKGGFFQLFDWNGKSRKKLFSGKSELPESSNQGKENYRGSAIVRRQQGLEREFPPDGRGYSDYHYASSASGDSEYGTKAPGVVARLMGLDSLPVPSNANEPCLTTPFIESNSFRDSSYLMAGPAFQNEHDIVIFESVRNKLDGSSRNPLELRLQKMQSQHLERFQREALPPKSAKSISVTHHRLLSPIKSPGFVPPKNAAYIIEAASKIMEQSPRSTSKANFPSLGSPSVPFRVRDLKQKIESAQKGREQNSKNTKRQLDSRGKGRLADSYLYQSSEESKSIGSSQRIKNREKSGSLAVQAKTNIQRKDGFASVGNRSSEKQRELSDVKHGFASKDLTNTQKKVEKKSSSRRASSEVLRLNNQKQNCVSEGYDENPGPSCSKLKERKEPNLSNNYVNGRTNRTVNKIVIGDVATSRRTNFVAADPGKEVPLSRPKTNAKKKLSIDGSITHKAMMVKDEKSVKRNVAFAGDAESEWDGNDKKSSLDVVSFTFTSPIKKSGASSSSCNTILEANSSSFTNSDPCVHGSELRDSGSYSSRFNVIGGDTLSLLLEQKLKELSSKIELSQKDVSESAASCSSSAISNSILKTKEEIKNASIDKILLKAEKENKEVEYIEEGDGDDNSNIEYQRYLHLLGSLSASNQPLSRTSSDSFDLDRNSCNEGRLPYLSVESYEGINWSTRNVEVSDTASVGTVLSETVTSGSLLYLMDSRDSSSNWELLYIRDILSSAELFSEEFALGQAHKIIAPDLFDELENQRMNSYKVTEEEHHVLERKVLFDGVCECLEQRCGALLTGSCKSWEKQMRVLGTRQFLADDLYREVSSWKNVEELMMDELVDKDMSCKNGKWTDFETEAFEEGVEIEERILTCLVDELIDDFFL</sequence>
<dbReference type="PANTHER" id="PTHR21726:SF57">
    <property type="entry name" value="SERINE-RICH ADHESIN FOR PLATELETS-LIKE PROTEIN"/>
    <property type="match status" value="1"/>
</dbReference>
<gene>
    <name evidence="4" type="ORF">MIMGU_mgv1a001119mg</name>
</gene>
<dbReference type="KEGG" id="egt:105958241"/>
<feature type="region of interest" description="Disordered" evidence="1">
    <location>
        <begin position="249"/>
        <end position="387"/>
    </location>
</feature>
<evidence type="ECO:0000313" key="5">
    <source>
        <dbReference type="Proteomes" id="UP000030748"/>
    </source>
</evidence>
<feature type="region of interest" description="Disordered" evidence="1">
    <location>
        <begin position="27"/>
        <end position="67"/>
    </location>
</feature>
<dbReference type="OrthoDB" id="765769at2759"/>
<organism evidence="4 5">
    <name type="scientific">Erythranthe guttata</name>
    <name type="common">Yellow monkey flower</name>
    <name type="synonym">Mimulus guttatus</name>
    <dbReference type="NCBI Taxonomy" id="4155"/>
    <lineage>
        <taxon>Eukaryota</taxon>
        <taxon>Viridiplantae</taxon>
        <taxon>Streptophyta</taxon>
        <taxon>Embryophyta</taxon>
        <taxon>Tracheophyta</taxon>
        <taxon>Spermatophyta</taxon>
        <taxon>Magnoliopsida</taxon>
        <taxon>eudicotyledons</taxon>
        <taxon>Gunneridae</taxon>
        <taxon>Pentapetalae</taxon>
        <taxon>asterids</taxon>
        <taxon>lamiids</taxon>
        <taxon>Lamiales</taxon>
        <taxon>Phrymaceae</taxon>
        <taxon>Erythranthe</taxon>
    </lineage>
</organism>
<accession>A0A022RAI0</accession>
<dbReference type="PhylomeDB" id="A0A022RAI0"/>
<proteinExistence type="predicted"/>
<name>A0A022RAI0_ERYGU</name>
<dbReference type="InterPro" id="IPR032795">
    <property type="entry name" value="DUF3741-assoc"/>
</dbReference>